<proteinExistence type="predicted"/>
<dbReference type="EMBL" id="LT837803">
    <property type="protein sequence ID" value="SMB28076.1"/>
    <property type="molecule type" value="Genomic_DNA"/>
</dbReference>
<organism evidence="1 2">
    <name type="scientific">Sterolibacterium denitrificans</name>
    <dbReference type="NCBI Taxonomy" id="157592"/>
    <lineage>
        <taxon>Bacteria</taxon>
        <taxon>Pseudomonadati</taxon>
        <taxon>Pseudomonadota</taxon>
        <taxon>Betaproteobacteria</taxon>
        <taxon>Nitrosomonadales</taxon>
        <taxon>Sterolibacteriaceae</taxon>
        <taxon>Sterolibacterium</taxon>
    </lineage>
</organism>
<dbReference type="PROSITE" id="PS51257">
    <property type="entry name" value="PROKAR_LIPOPROTEIN"/>
    <property type="match status" value="1"/>
</dbReference>
<sequence>MSKYITALTLAVTTLMVTACGVNGTYAFTMAFGK</sequence>
<dbReference type="AlphaFoldDB" id="A0A7Z7MVK6"/>
<evidence type="ECO:0008006" key="3">
    <source>
        <dbReference type="Google" id="ProtNLM"/>
    </source>
</evidence>
<evidence type="ECO:0000313" key="1">
    <source>
        <dbReference type="EMBL" id="SMB28076.1"/>
    </source>
</evidence>
<accession>A0A7Z7MVK6</accession>
<keyword evidence="2" id="KW-1185">Reference proteome</keyword>
<dbReference type="Proteomes" id="UP000242886">
    <property type="component" value="Chromosome SDENCHOL"/>
</dbReference>
<protein>
    <recommendedName>
        <fullName evidence="3">Lipoprotein</fullName>
    </recommendedName>
</protein>
<evidence type="ECO:0000313" key="2">
    <source>
        <dbReference type="Proteomes" id="UP000242886"/>
    </source>
</evidence>
<name>A0A7Z7MVK6_9PROT</name>
<gene>
    <name evidence="1" type="ORF">SDENCHOL_20550</name>
</gene>
<reference evidence="1" key="1">
    <citation type="submission" date="2017-03" db="EMBL/GenBank/DDBJ databases">
        <authorList>
            <consortium name="AG Boll"/>
        </authorList>
    </citation>
    <scope>NUCLEOTIDE SEQUENCE [LARGE SCALE GENOMIC DNA]</scope>
    <source>
        <strain evidence="1">Chol</strain>
    </source>
</reference>